<proteinExistence type="predicted"/>
<organism evidence="1 2">
    <name type="scientific">Nocardioides simplex</name>
    <name type="common">Arthrobacter simplex</name>
    <dbReference type="NCBI Taxonomy" id="2045"/>
    <lineage>
        <taxon>Bacteria</taxon>
        <taxon>Bacillati</taxon>
        <taxon>Actinomycetota</taxon>
        <taxon>Actinomycetes</taxon>
        <taxon>Propionibacteriales</taxon>
        <taxon>Nocardioidaceae</taxon>
        <taxon>Pimelobacter</taxon>
    </lineage>
</organism>
<dbReference type="Proteomes" id="UP000449906">
    <property type="component" value="Unassembled WGS sequence"/>
</dbReference>
<dbReference type="AlphaFoldDB" id="A0A7J5E0J6"/>
<reference evidence="1 2" key="1">
    <citation type="submission" date="2019-09" db="EMBL/GenBank/DDBJ databases">
        <title>Pimelobacter sp. isolated from Paulinella.</title>
        <authorList>
            <person name="Jeong S.E."/>
        </authorList>
    </citation>
    <scope>NUCLEOTIDE SEQUENCE [LARGE SCALE GENOMIC DNA]</scope>
    <source>
        <strain evidence="1 2">Pch-N</strain>
    </source>
</reference>
<dbReference type="EMBL" id="WBVM01000001">
    <property type="protein sequence ID" value="KAB2811782.1"/>
    <property type="molecule type" value="Genomic_DNA"/>
</dbReference>
<name>A0A7J5E0J6_NOCSI</name>
<protein>
    <submittedName>
        <fullName evidence="1">Uncharacterized protein</fullName>
    </submittedName>
</protein>
<evidence type="ECO:0000313" key="2">
    <source>
        <dbReference type="Proteomes" id="UP000449906"/>
    </source>
</evidence>
<accession>A0A7J5E0J6</accession>
<gene>
    <name evidence="1" type="ORF">F9L07_07990</name>
</gene>
<comment type="caution">
    <text evidence="1">The sequence shown here is derived from an EMBL/GenBank/DDBJ whole genome shotgun (WGS) entry which is preliminary data.</text>
</comment>
<dbReference type="RefSeq" id="WP_151579215.1">
    <property type="nucleotide sequence ID" value="NZ_WBVM01000001.1"/>
</dbReference>
<evidence type="ECO:0000313" key="1">
    <source>
        <dbReference type="EMBL" id="KAB2811782.1"/>
    </source>
</evidence>
<sequence length="272" mass="27275">MSIPVSFQHLVDDAAIFPPGLAPLPAAVTAHRALATTPYAALVGPLVVDTARLDELGDLDTEGVEVSVVVPTADEVAGVAARAAAAGVQLTGLEVKLGGPGGSAEQVAAIAAARPAGVTTYVEVPRPTAPEWPAVLDAVAAHGLRLKLRTGGTEAAAFPSEDEVAAWIAAAVASGLPFKCTAGLHNAVRHTGTTTGFEHHGYLNILLATAQAVGGADPGTLVATLAERDAATLAAAVRAEPGLAAARTTFTSYGSCSVVEPYDDLVALDLLA</sequence>